<proteinExistence type="predicted"/>
<accession>A0AAE0IY28</accession>
<dbReference type="EMBL" id="JAUEPO010000002">
    <property type="protein sequence ID" value="KAK3333027.1"/>
    <property type="molecule type" value="Genomic_DNA"/>
</dbReference>
<evidence type="ECO:0000256" key="1">
    <source>
        <dbReference type="SAM" id="SignalP"/>
    </source>
</evidence>
<feature type="chain" id="PRO_5042140209" description="Secreted protein" evidence="1">
    <location>
        <begin position="31"/>
        <end position="85"/>
    </location>
</feature>
<name>A0AAE0IY28_9PEZI</name>
<comment type="caution">
    <text evidence="2">The sequence shown here is derived from an EMBL/GenBank/DDBJ whole genome shotgun (WGS) entry which is preliminary data.</text>
</comment>
<reference evidence="2" key="2">
    <citation type="submission" date="2023-06" db="EMBL/GenBank/DDBJ databases">
        <authorList>
            <consortium name="Lawrence Berkeley National Laboratory"/>
            <person name="Haridas S."/>
            <person name="Hensen N."/>
            <person name="Bonometti L."/>
            <person name="Westerberg I."/>
            <person name="Brannstrom I.O."/>
            <person name="Guillou S."/>
            <person name="Cros-Aarteil S."/>
            <person name="Calhoun S."/>
            <person name="Kuo A."/>
            <person name="Mondo S."/>
            <person name="Pangilinan J."/>
            <person name="Riley R."/>
            <person name="Labutti K."/>
            <person name="Andreopoulos B."/>
            <person name="Lipzen A."/>
            <person name="Chen C."/>
            <person name="Yanf M."/>
            <person name="Daum C."/>
            <person name="Ng V."/>
            <person name="Clum A."/>
            <person name="Steindorff A."/>
            <person name="Ohm R."/>
            <person name="Martin F."/>
            <person name="Silar P."/>
            <person name="Natvig D."/>
            <person name="Lalanne C."/>
            <person name="Gautier V."/>
            <person name="Ament-Velasquez S.L."/>
            <person name="Kruys A."/>
            <person name="Hutchinson M.I."/>
            <person name="Powell A.J."/>
            <person name="Barry K."/>
            <person name="Miller A.N."/>
            <person name="Grigoriev I.V."/>
            <person name="Debuchy R."/>
            <person name="Gladieux P."/>
            <person name="Thoren M.H."/>
            <person name="Johannesson H."/>
        </authorList>
    </citation>
    <scope>NUCLEOTIDE SEQUENCE</scope>
    <source>
        <strain evidence="2">SMH4131-1</strain>
    </source>
</reference>
<keyword evidence="1" id="KW-0732">Signal</keyword>
<feature type="signal peptide" evidence="1">
    <location>
        <begin position="1"/>
        <end position="30"/>
    </location>
</feature>
<gene>
    <name evidence="2" type="ORF">B0T19DRAFT_416970</name>
</gene>
<dbReference type="AlphaFoldDB" id="A0AAE0IY28"/>
<evidence type="ECO:0008006" key="4">
    <source>
        <dbReference type="Google" id="ProtNLM"/>
    </source>
</evidence>
<organism evidence="2 3">
    <name type="scientific">Cercophora scortea</name>
    <dbReference type="NCBI Taxonomy" id="314031"/>
    <lineage>
        <taxon>Eukaryota</taxon>
        <taxon>Fungi</taxon>
        <taxon>Dikarya</taxon>
        <taxon>Ascomycota</taxon>
        <taxon>Pezizomycotina</taxon>
        <taxon>Sordariomycetes</taxon>
        <taxon>Sordariomycetidae</taxon>
        <taxon>Sordariales</taxon>
        <taxon>Lasiosphaeriaceae</taxon>
        <taxon>Cercophora</taxon>
    </lineage>
</organism>
<dbReference type="Proteomes" id="UP001286456">
    <property type="component" value="Unassembled WGS sequence"/>
</dbReference>
<evidence type="ECO:0000313" key="2">
    <source>
        <dbReference type="EMBL" id="KAK3333027.1"/>
    </source>
</evidence>
<sequence length="85" mass="8931">MFCSLLSSTARISTSFCLAFVIRASTHVEADQCCQRGLGSGQYSGVSSGSRGLSLPDSGGCERVISRQDIFAAASNVKPAQKQLK</sequence>
<reference evidence="2" key="1">
    <citation type="journal article" date="2023" name="Mol. Phylogenet. Evol.">
        <title>Genome-scale phylogeny and comparative genomics of the fungal order Sordariales.</title>
        <authorList>
            <person name="Hensen N."/>
            <person name="Bonometti L."/>
            <person name="Westerberg I."/>
            <person name="Brannstrom I.O."/>
            <person name="Guillou S."/>
            <person name="Cros-Aarteil S."/>
            <person name="Calhoun S."/>
            <person name="Haridas S."/>
            <person name="Kuo A."/>
            <person name="Mondo S."/>
            <person name="Pangilinan J."/>
            <person name="Riley R."/>
            <person name="LaButti K."/>
            <person name="Andreopoulos B."/>
            <person name="Lipzen A."/>
            <person name="Chen C."/>
            <person name="Yan M."/>
            <person name="Daum C."/>
            <person name="Ng V."/>
            <person name="Clum A."/>
            <person name="Steindorff A."/>
            <person name="Ohm R.A."/>
            <person name="Martin F."/>
            <person name="Silar P."/>
            <person name="Natvig D.O."/>
            <person name="Lalanne C."/>
            <person name="Gautier V."/>
            <person name="Ament-Velasquez S.L."/>
            <person name="Kruys A."/>
            <person name="Hutchinson M.I."/>
            <person name="Powell A.J."/>
            <person name="Barry K."/>
            <person name="Miller A.N."/>
            <person name="Grigoriev I.V."/>
            <person name="Debuchy R."/>
            <person name="Gladieux P."/>
            <person name="Hiltunen Thoren M."/>
            <person name="Johannesson H."/>
        </authorList>
    </citation>
    <scope>NUCLEOTIDE SEQUENCE</scope>
    <source>
        <strain evidence="2">SMH4131-1</strain>
    </source>
</reference>
<keyword evidence="3" id="KW-1185">Reference proteome</keyword>
<protein>
    <recommendedName>
        <fullName evidence="4">Secreted protein</fullName>
    </recommendedName>
</protein>
<evidence type="ECO:0000313" key="3">
    <source>
        <dbReference type="Proteomes" id="UP001286456"/>
    </source>
</evidence>